<dbReference type="Gene3D" id="3.90.1570.10">
    <property type="entry name" value="tt1808, chain A"/>
    <property type="match status" value="1"/>
</dbReference>
<sequence length="196" mass="22109">MAKVLDPPATTPEETARADLQSLYRKICFSSAEQKVEILRGRVVIREVPTLDHNNVVFRLLLQLMSFVDSKKWVICNDIKIFLGAQLDRYRPDATVVPRSPRMWDPENVYGNQTLLVVEVVSPSSQDDDHVMKPKNCAIAGVPLYLVIDTFQNVARLMAEPSENGYQHQVEVTLGKPLPLPEPWDLTIDTGKLIEA</sequence>
<dbReference type="EMBL" id="BOOG01000024">
    <property type="protein sequence ID" value="GIH70657.1"/>
    <property type="molecule type" value="Genomic_DNA"/>
</dbReference>
<accession>A0A8J3R7R6</accession>
<dbReference type="PANTHER" id="PTHR35400:SF3">
    <property type="entry name" value="SLL1072 PROTEIN"/>
    <property type="match status" value="1"/>
</dbReference>
<evidence type="ECO:0000313" key="3">
    <source>
        <dbReference type="Proteomes" id="UP000610966"/>
    </source>
</evidence>
<evidence type="ECO:0000259" key="1">
    <source>
        <dbReference type="Pfam" id="PF05685"/>
    </source>
</evidence>
<reference evidence="2" key="1">
    <citation type="submission" date="2021-01" db="EMBL/GenBank/DDBJ databases">
        <title>Whole genome shotgun sequence of Sphaerimonospora thailandensis NBRC 107569.</title>
        <authorList>
            <person name="Komaki H."/>
            <person name="Tamura T."/>
        </authorList>
    </citation>
    <scope>NUCLEOTIDE SEQUENCE</scope>
    <source>
        <strain evidence="2">NBRC 107569</strain>
    </source>
</reference>
<keyword evidence="3" id="KW-1185">Reference proteome</keyword>
<dbReference type="PANTHER" id="PTHR35400">
    <property type="entry name" value="SLR1083 PROTEIN"/>
    <property type="match status" value="1"/>
</dbReference>
<dbReference type="RefSeq" id="WP_204016370.1">
    <property type="nucleotide sequence ID" value="NZ_BOOG01000024.1"/>
</dbReference>
<dbReference type="AlphaFoldDB" id="A0A8J3R7R6"/>
<gene>
    <name evidence="2" type="ORF">Mth01_29100</name>
</gene>
<dbReference type="SUPFAM" id="SSF52980">
    <property type="entry name" value="Restriction endonuclease-like"/>
    <property type="match status" value="1"/>
</dbReference>
<dbReference type="Proteomes" id="UP000610966">
    <property type="component" value="Unassembled WGS sequence"/>
</dbReference>
<dbReference type="CDD" id="cd06260">
    <property type="entry name" value="DUF820-like"/>
    <property type="match status" value="1"/>
</dbReference>
<comment type="caution">
    <text evidence="2">The sequence shown here is derived from an EMBL/GenBank/DDBJ whole genome shotgun (WGS) entry which is preliminary data.</text>
</comment>
<dbReference type="Pfam" id="PF05685">
    <property type="entry name" value="Uma2"/>
    <property type="match status" value="1"/>
</dbReference>
<evidence type="ECO:0000313" key="2">
    <source>
        <dbReference type="EMBL" id="GIH70657.1"/>
    </source>
</evidence>
<protein>
    <recommendedName>
        <fullName evidence="1">Putative restriction endonuclease domain-containing protein</fullName>
    </recommendedName>
</protein>
<organism evidence="2 3">
    <name type="scientific">Sphaerimonospora thailandensis</name>
    <dbReference type="NCBI Taxonomy" id="795644"/>
    <lineage>
        <taxon>Bacteria</taxon>
        <taxon>Bacillati</taxon>
        <taxon>Actinomycetota</taxon>
        <taxon>Actinomycetes</taxon>
        <taxon>Streptosporangiales</taxon>
        <taxon>Streptosporangiaceae</taxon>
        <taxon>Sphaerimonospora</taxon>
    </lineage>
</organism>
<dbReference type="InterPro" id="IPR011335">
    <property type="entry name" value="Restrct_endonuc-II-like"/>
</dbReference>
<proteinExistence type="predicted"/>
<name>A0A8J3R7R6_9ACTN</name>
<dbReference type="InterPro" id="IPR012296">
    <property type="entry name" value="Nuclease_put_TT1808"/>
</dbReference>
<dbReference type="InterPro" id="IPR008538">
    <property type="entry name" value="Uma2"/>
</dbReference>
<feature type="domain" description="Putative restriction endonuclease" evidence="1">
    <location>
        <begin position="24"/>
        <end position="182"/>
    </location>
</feature>